<keyword evidence="7 12" id="KW-0418">Kinase</keyword>
<dbReference type="KEGG" id="str:Sterm_0276"/>
<feature type="binding site" evidence="12">
    <location>
        <position position="284"/>
    </location>
    <ligand>
        <name>K(+)</name>
        <dbReference type="ChEBI" id="CHEBI:29103"/>
    </ligand>
</feature>
<comment type="pathway">
    <text evidence="12">Carbohydrate metabolism; D-ribose degradation; D-ribose 5-phosphate from beta-D-ribopyranose: step 2/2.</text>
</comment>
<protein>
    <recommendedName>
        <fullName evidence="3 12">Ribokinase</fullName>
        <shortName evidence="12">RK</shortName>
        <ecNumber evidence="2 12">2.7.1.15</ecNumber>
    </recommendedName>
</protein>
<evidence type="ECO:0000256" key="4">
    <source>
        <dbReference type="ARBA" id="ARBA00022679"/>
    </source>
</evidence>
<name>D1AKZ5_SEBTE</name>
<evidence type="ECO:0000256" key="2">
    <source>
        <dbReference type="ARBA" id="ARBA00012035"/>
    </source>
</evidence>
<accession>D1AKZ5</accession>
<keyword evidence="5 12" id="KW-0479">Metal-binding</keyword>
<dbReference type="Gene3D" id="3.40.1190.20">
    <property type="match status" value="1"/>
</dbReference>
<reference evidence="14 15" key="2">
    <citation type="journal article" date="2010" name="Stand. Genomic Sci.">
        <title>Complete genome sequence of Sebaldella termitidis type strain (NCTC 11300).</title>
        <authorList>
            <person name="Harmon-Smith M."/>
            <person name="Celia L."/>
            <person name="Chertkov O."/>
            <person name="Lapidus A."/>
            <person name="Copeland A."/>
            <person name="Glavina Del Rio T."/>
            <person name="Nolan M."/>
            <person name="Lucas S."/>
            <person name="Tice H."/>
            <person name="Cheng J.F."/>
            <person name="Han C."/>
            <person name="Detter J.C."/>
            <person name="Bruce D."/>
            <person name="Goodwin L."/>
            <person name="Pitluck S."/>
            <person name="Pati A."/>
            <person name="Liolios K."/>
            <person name="Ivanova N."/>
            <person name="Mavromatis K."/>
            <person name="Mikhailova N."/>
            <person name="Chen A."/>
            <person name="Palaniappan K."/>
            <person name="Land M."/>
            <person name="Hauser L."/>
            <person name="Chang Y.J."/>
            <person name="Jeffries C.D."/>
            <person name="Brettin T."/>
            <person name="Goker M."/>
            <person name="Beck B."/>
            <person name="Bristow J."/>
            <person name="Eisen J.A."/>
            <person name="Markowitz V."/>
            <person name="Hugenholtz P."/>
            <person name="Kyrpides N.C."/>
            <person name="Klenk H.P."/>
            <person name="Chen F."/>
        </authorList>
    </citation>
    <scope>NUCLEOTIDE SEQUENCE [LARGE SCALE GENOMIC DNA]</scope>
    <source>
        <strain evidence="15">ATCC 33386 / NCTC 11300</strain>
    </source>
</reference>
<evidence type="ECO:0000313" key="14">
    <source>
        <dbReference type="EMBL" id="ACZ07161.1"/>
    </source>
</evidence>
<evidence type="ECO:0000256" key="7">
    <source>
        <dbReference type="ARBA" id="ARBA00022777"/>
    </source>
</evidence>
<evidence type="ECO:0000256" key="1">
    <source>
        <dbReference type="ARBA" id="ARBA00005380"/>
    </source>
</evidence>
<dbReference type="Pfam" id="PF00294">
    <property type="entry name" value="PfkB"/>
    <property type="match status" value="1"/>
</dbReference>
<dbReference type="InterPro" id="IPR002173">
    <property type="entry name" value="Carboh/pur_kinase_PfkB_CS"/>
</dbReference>
<dbReference type="STRING" id="526218.Sterm_0276"/>
<dbReference type="GO" id="GO:0046872">
    <property type="term" value="F:metal ion binding"/>
    <property type="evidence" value="ECO:0007669"/>
    <property type="project" value="UniProtKB-KW"/>
</dbReference>
<feature type="binding site" evidence="12">
    <location>
        <position position="254"/>
    </location>
    <ligand>
        <name>substrate</name>
    </ligand>
</feature>
<feature type="binding site" evidence="12">
    <location>
        <position position="142"/>
    </location>
    <ligand>
        <name>substrate</name>
    </ligand>
</feature>
<feature type="binding site" evidence="12">
    <location>
        <position position="289"/>
    </location>
    <ligand>
        <name>K(+)</name>
        <dbReference type="ChEBI" id="CHEBI:29103"/>
    </ligand>
</feature>
<sequence length="304" mass="33230">MKEKKAVIIGSLNYDIILKQKRLPKIGETFVADSITMCGGGKGANQAVQLSKLGGKAFMAGCVGNDKFGEELLSNLQKHNVNTDNVKLSEKNNTGMGIVNVFDDGKLIATITRGANYDITNSDIDKIKNEIISAQIIILQMEIPIEVIEYVINLASKHDVYIILNAAPACEIKEEVLSKVNCLVVNETEASFYLNKEINDVKSSIENCEELYGKIKDLLIITLGENGSLLYDGKEKLHIKARKAEVTETTGAGDSFIGAFAYKLLNDSSYKEAAEFASLVSSITVTKIGAQDSMPTYEEVKKFL</sequence>
<dbReference type="EC" id="2.7.1.15" evidence="2 12"/>
<feature type="binding site" evidence="12">
    <location>
        <position position="186"/>
    </location>
    <ligand>
        <name>ATP</name>
        <dbReference type="ChEBI" id="CHEBI:30616"/>
    </ligand>
</feature>
<dbReference type="Proteomes" id="UP000000845">
    <property type="component" value="Chromosome"/>
</dbReference>
<dbReference type="SUPFAM" id="SSF53613">
    <property type="entry name" value="Ribokinase-like"/>
    <property type="match status" value="1"/>
</dbReference>
<dbReference type="GO" id="GO:0019303">
    <property type="term" value="P:D-ribose catabolic process"/>
    <property type="evidence" value="ECO:0007669"/>
    <property type="project" value="UniProtKB-UniRule"/>
</dbReference>
<dbReference type="NCBIfam" id="TIGR02152">
    <property type="entry name" value="D_ribokin_bact"/>
    <property type="match status" value="1"/>
</dbReference>
<organism evidence="14 15">
    <name type="scientific">Sebaldella termitidis (strain ATCC 33386 / NCTC 11300)</name>
    <dbReference type="NCBI Taxonomy" id="526218"/>
    <lineage>
        <taxon>Bacteria</taxon>
        <taxon>Fusobacteriati</taxon>
        <taxon>Fusobacteriota</taxon>
        <taxon>Fusobacteriia</taxon>
        <taxon>Fusobacteriales</taxon>
        <taxon>Leptotrichiaceae</taxon>
        <taxon>Sebaldella</taxon>
    </lineage>
</organism>
<dbReference type="InterPro" id="IPR011877">
    <property type="entry name" value="Ribokinase"/>
</dbReference>
<dbReference type="PROSITE" id="PS00583">
    <property type="entry name" value="PFKB_KINASES_1"/>
    <property type="match status" value="1"/>
</dbReference>
<dbReference type="HAMAP" id="MF_01987">
    <property type="entry name" value="Ribokinase"/>
    <property type="match status" value="1"/>
</dbReference>
<dbReference type="GO" id="GO:0004747">
    <property type="term" value="F:ribokinase activity"/>
    <property type="evidence" value="ECO:0007669"/>
    <property type="project" value="UniProtKB-UniRule"/>
</dbReference>
<dbReference type="GO" id="GO:0005524">
    <property type="term" value="F:ATP binding"/>
    <property type="evidence" value="ECO:0007669"/>
    <property type="project" value="UniProtKB-UniRule"/>
</dbReference>
<keyword evidence="8 12" id="KW-0067">ATP-binding</keyword>
<dbReference type="RefSeq" id="WP_012859760.1">
    <property type="nucleotide sequence ID" value="NC_013517.1"/>
</dbReference>
<keyword evidence="4 12" id="KW-0808">Transferase</keyword>
<evidence type="ECO:0000256" key="9">
    <source>
        <dbReference type="ARBA" id="ARBA00022842"/>
    </source>
</evidence>
<evidence type="ECO:0000313" key="15">
    <source>
        <dbReference type="Proteomes" id="UP000000845"/>
    </source>
</evidence>
<feature type="binding site" evidence="12">
    <location>
        <position position="293"/>
    </location>
    <ligand>
        <name>K(+)</name>
        <dbReference type="ChEBI" id="CHEBI:29103"/>
    </ligand>
</feature>
<comment type="similarity">
    <text evidence="1">Belongs to the carbohydrate kinase pfkB family.</text>
</comment>
<feature type="binding site" evidence="12">
    <location>
        <position position="250"/>
    </location>
    <ligand>
        <name>K(+)</name>
        <dbReference type="ChEBI" id="CHEBI:29103"/>
    </ligand>
</feature>
<evidence type="ECO:0000256" key="5">
    <source>
        <dbReference type="ARBA" id="ARBA00022723"/>
    </source>
</evidence>
<keyword evidence="15" id="KW-1185">Reference proteome</keyword>
<keyword evidence="12" id="KW-0963">Cytoplasm</keyword>
<feature type="binding site" evidence="12">
    <location>
        <begin position="41"/>
        <end position="45"/>
    </location>
    <ligand>
        <name>substrate</name>
    </ligand>
</feature>
<comment type="subcellular location">
    <subcellularLocation>
        <location evidence="12">Cytoplasm</location>
    </subcellularLocation>
</comment>
<feature type="binding site" evidence="12">
    <location>
        <begin position="13"/>
        <end position="15"/>
    </location>
    <ligand>
        <name>substrate</name>
    </ligand>
</feature>
<dbReference type="GO" id="GO:0005829">
    <property type="term" value="C:cytosol"/>
    <property type="evidence" value="ECO:0007669"/>
    <property type="project" value="TreeGrafter"/>
</dbReference>
<dbReference type="PRINTS" id="PR00990">
    <property type="entry name" value="RIBOKINASE"/>
</dbReference>
<gene>
    <name evidence="12" type="primary">rbsK</name>
    <name evidence="14" type="ordered locus">Sterm_0276</name>
</gene>
<dbReference type="PANTHER" id="PTHR10584:SF166">
    <property type="entry name" value="RIBOKINASE"/>
    <property type="match status" value="1"/>
</dbReference>
<evidence type="ECO:0000256" key="10">
    <source>
        <dbReference type="ARBA" id="ARBA00022958"/>
    </source>
</evidence>
<evidence type="ECO:0000256" key="11">
    <source>
        <dbReference type="ARBA" id="ARBA00023277"/>
    </source>
</evidence>
<feature type="binding site" evidence="12">
    <location>
        <begin position="253"/>
        <end position="254"/>
    </location>
    <ligand>
        <name>ATP</name>
        <dbReference type="ChEBI" id="CHEBI:30616"/>
    </ligand>
</feature>
<dbReference type="InterPro" id="IPR029056">
    <property type="entry name" value="Ribokinase-like"/>
</dbReference>
<keyword evidence="10 12" id="KW-0630">Potassium</keyword>
<dbReference type="UniPathway" id="UPA00916">
    <property type="reaction ID" value="UER00889"/>
</dbReference>
<comment type="caution">
    <text evidence="12">Lacks conserved residue(s) required for the propagation of feature annotation.</text>
</comment>
<feature type="active site" description="Proton acceptor" evidence="12">
    <location>
        <position position="254"/>
    </location>
</feature>
<evidence type="ECO:0000256" key="3">
    <source>
        <dbReference type="ARBA" id="ARBA00016943"/>
    </source>
</evidence>
<feature type="binding site" evidence="12">
    <location>
        <position position="287"/>
    </location>
    <ligand>
        <name>K(+)</name>
        <dbReference type="ChEBI" id="CHEBI:29103"/>
    </ligand>
</feature>
<feature type="binding site" evidence="12">
    <location>
        <begin position="222"/>
        <end position="227"/>
    </location>
    <ligand>
        <name>ATP</name>
        <dbReference type="ChEBI" id="CHEBI:30616"/>
    </ligand>
</feature>
<keyword evidence="9 12" id="KW-0460">Magnesium</keyword>
<comment type="subunit">
    <text evidence="12">Homodimer.</text>
</comment>
<keyword evidence="11 12" id="KW-0119">Carbohydrate metabolism</keyword>
<keyword evidence="6 12" id="KW-0547">Nucleotide-binding</keyword>
<proteinExistence type="inferred from homology"/>
<reference evidence="15" key="1">
    <citation type="submission" date="2009-09" db="EMBL/GenBank/DDBJ databases">
        <title>The complete chromosome of Sebaldella termitidis ATCC 33386.</title>
        <authorList>
            <consortium name="US DOE Joint Genome Institute (JGI-PGF)"/>
            <person name="Lucas S."/>
            <person name="Copeland A."/>
            <person name="Lapidus A."/>
            <person name="Glavina del Rio T."/>
            <person name="Dalin E."/>
            <person name="Tice H."/>
            <person name="Bruce D."/>
            <person name="Goodwin L."/>
            <person name="Pitluck S."/>
            <person name="Kyrpides N."/>
            <person name="Mavromatis K."/>
            <person name="Ivanova N."/>
            <person name="Mikhailova N."/>
            <person name="Sims D."/>
            <person name="Meincke L."/>
            <person name="Brettin T."/>
            <person name="Detter J.C."/>
            <person name="Han C."/>
            <person name="Larimer F."/>
            <person name="Land M."/>
            <person name="Hauser L."/>
            <person name="Markowitz V."/>
            <person name="Cheng J.F."/>
            <person name="Hugenholtz P."/>
            <person name="Woyke T."/>
            <person name="Wu D."/>
            <person name="Eisen J.A."/>
        </authorList>
    </citation>
    <scope>NUCLEOTIDE SEQUENCE [LARGE SCALE GENOMIC DNA]</scope>
    <source>
        <strain evidence="15">ATCC 33386 / NCTC 11300</strain>
    </source>
</reference>
<feature type="domain" description="Carbohydrate kinase PfkB" evidence="13">
    <location>
        <begin position="4"/>
        <end position="296"/>
    </location>
</feature>
<evidence type="ECO:0000259" key="13">
    <source>
        <dbReference type="Pfam" id="PF00294"/>
    </source>
</evidence>
<comment type="catalytic activity">
    <reaction evidence="12">
        <text>D-ribose + ATP = D-ribose 5-phosphate + ADP + H(+)</text>
        <dbReference type="Rhea" id="RHEA:13697"/>
        <dbReference type="ChEBI" id="CHEBI:15378"/>
        <dbReference type="ChEBI" id="CHEBI:30616"/>
        <dbReference type="ChEBI" id="CHEBI:47013"/>
        <dbReference type="ChEBI" id="CHEBI:78346"/>
        <dbReference type="ChEBI" id="CHEBI:456216"/>
        <dbReference type="EC" id="2.7.1.15"/>
    </reaction>
</comment>
<comment type="function">
    <text evidence="12">Catalyzes the phosphorylation of ribose at O-5 in a reaction requiring ATP and magnesium. The resulting D-ribose-5-phosphate can then be used either for sythesis of nucleotides, histidine, and tryptophan, or as a component of the pentose phosphate pathway.</text>
</comment>
<dbReference type="PANTHER" id="PTHR10584">
    <property type="entry name" value="SUGAR KINASE"/>
    <property type="match status" value="1"/>
</dbReference>
<evidence type="ECO:0000256" key="8">
    <source>
        <dbReference type="ARBA" id="ARBA00022840"/>
    </source>
</evidence>
<dbReference type="InterPro" id="IPR002139">
    <property type="entry name" value="Ribo/fructo_kinase"/>
</dbReference>
<dbReference type="CDD" id="cd01174">
    <property type="entry name" value="ribokinase"/>
    <property type="match status" value="1"/>
</dbReference>
<dbReference type="AlphaFoldDB" id="D1AKZ5"/>
<comment type="activity regulation">
    <text evidence="12">Activated by a monovalent cation that binds near, but not in, the active site. The most likely occupant of the site in vivo is potassium. Ion binding induces a conformational change that may alter substrate affinity.</text>
</comment>
<dbReference type="HOGENOM" id="CLU_027634_2_2_0"/>
<evidence type="ECO:0000256" key="12">
    <source>
        <dbReference type="HAMAP-Rule" id="MF_01987"/>
    </source>
</evidence>
<dbReference type="eggNOG" id="COG0524">
    <property type="taxonomic scope" value="Bacteria"/>
</dbReference>
<dbReference type="InterPro" id="IPR011611">
    <property type="entry name" value="PfkB_dom"/>
</dbReference>
<comment type="cofactor">
    <cofactor evidence="12">
        <name>Mg(2+)</name>
        <dbReference type="ChEBI" id="CHEBI:18420"/>
    </cofactor>
    <text evidence="12">Requires a divalent cation, most likely magnesium in vivo, as an electrophilic catalyst to aid phosphoryl group transfer. It is the chelate of the metal and the nucleotide that is the actual substrate.</text>
</comment>
<comment type="similarity">
    <text evidence="12">Belongs to the carbohydrate kinase PfkB family. Ribokinase subfamily.</text>
</comment>
<evidence type="ECO:0000256" key="6">
    <source>
        <dbReference type="ARBA" id="ARBA00022741"/>
    </source>
</evidence>
<dbReference type="EMBL" id="CP001739">
    <property type="protein sequence ID" value="ACZ07161.1"/>
    <property type="molecule type" value="Genomic_DNA"/>
</dbReference>